<feature type="signal peptide" evidence="7">
    <location>
        <begin position="1"/>
        <end position="24"/>
    </location>
</feature>
<evidence type="ECO:0000256" key="1">
    <source>
        <dbReference type="ARBA" id="ARBA00004613"/>
    </source>
</evidence>
<comment type="similarity">
    <text evidence="2">Belongs to the intercrine beta (chemokine CC) family.</text>
</comment>
<feature type="region of interest" description="Disordered" evidence="6">
    <location>
        <begin position="80"/>
        <end position="113"/>
    </location>
</feature>
<comment type="caution">
    <text evidence="9">The sequence shown here is derived from an EMBL/GenBank/DDBJ whole genome shotgun (WGS) entry which is preliminary data.</text>
</comment>
<dbReference type="PANTHER" id="PTHR12015:SF183">
    <property type="entry name" value="C-C MOTIF CHEMOKINE 3"/>
    <property type="match status" value="1"/>
</dbReference>
<dbReference type="AlphaFoldDB" id="A0A7J6B0M3"/>
<feature type="compositionally biased region" description="Polar residues" evidence="6">
    <location>
        <begin position="80"/>
        <end position="90"/>
    </location>
</feature>
<gene>
    <name evidence="9" type="ORF">AMELA_G00057360</name>
</gene>
<feature type="compositionally biased region" description="Basic and acidic residues" evidence="6">
    <location>
        <begin position="91"/>
        <end position="108"/>
    </location>
</feature>
<keyword evidence="3" id="KW-0202">Cytokine</keyword>
<dbReference type="Pfam" id="PF00048">
    <property type="entry name" value="IL8"/>
    <property type="match status" value="1"/>
</dbReference>
<keyword evidence="4" id="KW-0964">Secreted</keyword>
<evidence type="ECO:0000256" key="6">
    <source>
        <dbReference type="SAM" id="MobiDB-lite"/>
    </source>
</evidence>
<dbReference type="InterPro" id="IPR001811">
    <property type="entry name" value="Chemokine_IL8-like_dom"/>
</dbReference>
<dbReference type="EMBL" id="JAAGNN010000005">
    <property type="protein sequence ID" value="KAF4088664.1"/>
    <property type="molecule type" value="Genomic_DNA"/>
</dbReference>
<evidence type="ECO:0000313" key="9">
    <source>
        <dbReference type="EMBL" id="KAF4088664.1"/>
    </source>
</evidence>
<name>A0A7J6B0M3_AMEME</name>
<keyword evidence="5 7" id="KW-0732">Signal</keyword>
<dbReference type="InterPro" id="IPR036048">
    <property type="entry name" value="Interleukin_8-like_sf"/>
</dbReference>
<evidence type="ECO:0000256" key="7">
    <source>
        <dbReference type="SAM" id="SignalP"/>
    </source>
</evidence>
<feature type="chain" id="PRO_5029901540" description="Chemokine interleukin-8-like domain-containing protein" evidence="7">
    <location>
        <begin position="25"/>
        <end position="215"/>
    </location>
</feature>
<evidence type="ECO:0000256" key="4">
    <source>
        <dbReference type="ARBA" id="ARBA00022525"/>
    </source>
</evidence>
<organism evidence="9 10">
    <name type="scientific">Ameiurus melas</name>
    <name type="common">Black bullhead</name>
    <name type="synonym">Silurus melas</name>
    <dbReference type="NCBI Taxonomy" id="219545"/>
    <lineage>
        <taxon>Eukaryota</taxon>
        <taxon>Metazoa</taxon>
        <taxon>Chordata</taxon>
        <taxon>Craniata</taxon>
        <taxon>Vertebrata</taxon>
        <taxon>Euteleostomi</taxon>
        <taxon>Actinopterygii</taxon>
        <taxon>Neopterygii</taxon>
        <taxon>Teleostei</taxon>
        <taxon>Ostariophysi</taxon>
        <taxon>Siluriformes</taxon>
        <taxon>Ictaluridae</taxon>
        <taxon>Ameiurus</taxon>
    </lineage>
</organism>
<dbReference type="SUPFAM" id="SSF54117">
    <property type="entry name" value="Interleukin 8-like chemokines"/>
    <property type="match status" value="1"/>
</dbReference>
<comment type="subcellular location">
    <subcellularLocation>
        <location evidence="1">Secreted</location>
    </subcellularLocation>
</comment>
<keyword evidence="10" id="KW-1185">Reference proteome</keyword>
<dbReference type="CDD" id="cd00272">
    <property type="entry name" value="Chemokine_CC"/>
    <property type="match status" value="1"/>
</dbReference>
<evidence type="ECO:0000256" key="5">
    <source>
        <dbReference type="ARBA" id="ARBA00022729"/>
    </source>
</evidence>
<dbReference type="Proteomes" id="UP000593565">
    <property type="component" value="Unassembled WGS sequence"/>
</dbReference>
<evidence type="ECO:0000313" key="10">
    <source>
        <dbReference type="Proteomes" id="UP000593565"/>
    </source>
</evidence>
<accession>A0A7J6B0M3</accession>
<proteinExistence type="inferred from homology"/>
<dbReference type="SMART" id="SM00199">
    <property type="entry name" value="SCY"/>
    <property type="match status" value="1"/>
</dbReference>
<dbReference type="Gene3D" id="2.40.50.40">
    <property type="match status" value="1"/>
</dbReference>
<dbReference type="FunFam" id="2.40.50.40:FF:000002">
    <property type="entry name" value="C-C motif chemokine"/>
    <property type="match status" value="1"/>
</dbReference>
<reference evidence="9 10" key="1">
    <citation type="submission" date="2020-02" db="EMBL/GenBank/DDBJ databases">
        <title>A chromosome-scale genome assembly of the black bullhead catfish (Ameiurus melas).</title>
        <authorList>
            <person name="Wen M."/>
            <person name="Zham M."/>
            <person name="Cabau C."/>
            <person name="Klopp C."/>
            <person name="Donnadieu C."/>
            <person name="Roques C."/>
            <person name="Bouchez O."/>
            <person name="Lampietro C."/>
            <person name="Jouanno E."/>
            <person name="Herpin A."/>
            <person name="Louis A."/>
            <person name="Berthelot C."/>
            <person name="Parey E."/>
            <person name="Roest-Crollius H."/>
            <person name="Braasch I."/>
            <person name="Postlethwait J."/>
            <person name="Robinson-Rechavi M."/>
            <person name="Echchiki A."/>
            <person name="Begum T."/>
            <person name="Montfort J."/>
            <person name="Schartl M."/>
            <person name="Bobe J."/>
            <person name="Guiguen Y."/>
        </authorList>
    </citation>
    <scope>NUCLEOTIDE SEQUENCE [LARGE SCALE GENOMIC DNA]</scope>
    <source>
        <strain evidence="9">M_S1</strain>
        <tissue evidence="9">Blood</tissue>
    </source>
</reference>
<dbReference type="InterPro" id="IPR039809">
    <property type="entry name" value="Chemokine_b/g/d"/>
</dbReference>
<dbReference type="GO" id="GO:0008009">
    <property type="term" value="F:chemokine activity"/>
    <property type="evidence" value="ECO:0007669"/>
    <property type="project" value="InterPro"/>
</dbReference>
<evidence type="ECO:0000256" key="3">
    <source>
        <dbReference type="ARBA" id="ARBA00022514"/>
    </source>
</evidence>
<dbReference type="GO" id="GO:0006955">
    <property type="term" value="P:immune response"/>
    <property type="evidence" value="ECO:0007669"/>
    <property type="project" value="InterPro"/>
</dbReference>
<feature type="domain" description="Chemokine interleukin-8-like" evidence="8">
    <location>
        <begin position="127"/>
        <end position="185"/>
    </location>
</feature>
<evidence type="ECO:0000259" key="8">
    <source>
        <dbReference type="SMART" id="SM00199"/>
    </source>
</evidence>
<dbReference type="GO" id="GO:0005615">
    <property type="term" value="C:extracellular space"/>
    <property type="evidence" value="ECO:0007669"/>
    <property type="project" value="UniProtKB-KW"/>
</dbReference>
<dbReference type="PANTHER" id="PTHR12015">
    <property type="entry name" value="SMALL INDUCIBLE CYTOKINE A"/>
    <property type="match status" value="1"/>
</dbReference>
<protein>
    <recommendedName>
        <fullName evidence="8">Chemokine interleukin-8-like domain-containing protein</fullName>
    </recommendedName>
</protein>
<evidence type="ECO:0000256" key="2">
    <source>
        <dbReference type="ARBA" id="ARBA00010868"/>
    </source>
</evidence>
<sequence>MFSSTHSIPLLFLVITCCHSYTAGNDEFITQFCLNMDTPEHMDSSTVQGRKNSTHFSYLATKSPVQQDYTADQLHTVTSHGITNDSQQLREAQEDPGHVREGQEDPHTIRKGSPFGSPLSYGCANGAAECCFEFLKKPFPTAYVVSYEETRSDCSVPGVILTTKRGYRTCADPEENWVKQIIANKNLDKTKTTNENFSPCISFTLQNASFYLHII</sequence>